<proteinExistence type="predicted"/>
<gene>
    <name evidence="2" type="ORF">ACFSUF_19010</name>
</gene>
<evidence type="ECO:0000313" key="2">
    <source>
        <dbReference type="EMBL" id="MFD2614507.1"/>
    </source>
</evidence>
<evidence type="ECO:0000259" key="1">
    <source>
        <dbReference type="Pfam" id="PF09636"/>
    </source>
</evidence>
<comment type="caution">
    <text evidence="2">The sequence shown here is derived from an EMBL/GenBank/DDBJ whole genome shotgun (WGS) entry which is preliminary data.</text>
</comment>
<keyword evidence="3" id="KW-1185">Reference proteome</keyword>
<dbReference type="Gene3D" id="3.30.56.60">
    <property type="entry name" value="XkdW-like"/>
    <property type="match status" value="1"/>
</dbReference>
<accession>A0ABW5PGF3</accession>
<dbReference type="InterPro" id="IPR035950">
    <property type="entry name" value="XkdW-like_sf"/>
</dbReference>
<feature type="domain" description="Bacteriophage SP-beta YorD" evidence="1">
    <location>
        <begin position="3"/>
        <end position="59"/>
    </location>
</feature>
<dbReference type="EMBL" id="JBHUME010000012">
    <property type="protein sequence ID" value="MFD2614507.1"/>
    <property type="molecule type" value="Genomic_DNA"/>
</dbReference>
<sequence>MNIAKAIMTIYPDADPFVDFRVQDDGDEKGPYIAAWNLSVPQPNKSELNKAWEAYLTAESAKPPMPPPVTEQVRIIDERTTGMQEIDQFTLEQLNSNEERTAGMQEIDEYTLELVFQMRTEIDELRAEIAALKGGA</sequence>
<name>A0ABW5PGF3_9BACL</name>
<reference evidence="3" key="1">
    <citation type="journal article" date="2019" name="Int. J. Syst. Evol. Microbiol.">
        <title>The Global Catalogue of Microorganisms (GCM) 10K type strain sequencing project: providing services to taxonomists for standard genome sequencing and annotation.</title>
        <authorList>
            <consortium name="The Broad Institute Genomics Platform"/>
            <consortium name="The Broad Institute Genome Sequencing Center for Infectious Disease"/>
            <person name="Wu L."/>
            <person name="Ma J."/>
        </authorList>
    </citation>
    <scope>NUCLEOTIDE SEQUENCE [LARGE SCALE GENOMIC DNA]</scope>
    <source>
        <strain evidence="3">KCTC 3950</strain>
    </source>
</reference>
<organism evidence="2 3">
    <name type="scientific">Paenibacillus gansuensis</name>
    <dbReference type="NCBI Taxonomy" id="306542"/>
    <lineage>
        <taxon>Bacteria</taxon>
        <taxon>Bacillati</taxon>
        <taxon>Bacillota</taxon>
        <taxon>Bacilli</taxon>
        <taxon>Bacillales</taxon>
        <taxon>Paenibacillaceae</taxon>
        <taxon>Paenibacillus</taxon>
    </lineage>
</organism>
<dbReference type="Proteomes" id="UP001597541">
    <property type="component" value="Unassembled WGS sequence"/>
</dbReference>
<evidence type="ECO:0000313" key="3">
    <source>
        <dbReference type="Proteomes" id="UP001597541"/>
    </source>
</evidence>
<dbReference type="RefSeq" id="WP_377605440.1">
    <property type="nucleotide sequence ID" value="NZ_JBHUME010000012.1"/>
</dbReference>
<dbReference type="InterPro" id="IPR019094">
    <property type="entry name" value="Phage_SP-beta_YorD"/>
</dbReference>
<dbReference type="SUPFAM" id="SSF159865">
    <property type="entry name" value="XkdW-like"/>
    <property type="match status" value="1"/>
</dbReference>
<dbReference type="Pfam" id="PF09636">
    <property type="entry name" value="XkdW"/>
    <property type="match status" value="1"/>
</dbReference>
<protein>
    <submittedName>
        <fullName evidence="2">XkdW family protein</fullName>
    </submittedName>
</protein>